<dbReference type="Proteomes" id="UP001153620">
    <property type="component" value="Chromosome 3"/>
</dbReference>
<name>A0A9N9S2G7_9DIPT</name>
<keyword evidence="1" id="KW-0812">Transmembrane</keyword>
<dbReference type="PANTHER" id="PTHR21398:SF7">
    <property type="entry name" value="LP19941P"/>
    <property type="match status" value="1"/>
</dbReference>
<evidence type="ECO:0000313" key="2">
    <source>
        <dbReference type="EMBL" id="CAG9808164.1"/>
    </source>
</evidence>
<dbReference type="SMART" id="SM00718">
    <property type="entry name" value="DM4_12"/>
    <property type="match status" value="2"/>
</dbReference>
<evidence type="ECO:0000256" key="1">
    <source>
        <dbReference type="SAM" id="Phobius"/>
    </source>
</evidence>
<keyword evidence="1" id="KW-0472">Membrane</keyword>
<feature type="transmembrane region" description="Helical" evidence="1">
    <location>
        <begin position="55"/>
        <end position="75"/>
    </location>
</feature>
<reference evidence="2" key="1">
    <citation type="submission" date="2022-01" db="EMBL/GenBank/DDBJ databases">
        <authorList>
            <person name="King R."/>
        </authorList>
    </citation>
    <scope>NUCLEOTIDE SEQUENCE</scope>
</reference>
<keyword evidence="1" id="KW-1133">Transmembrane helix</keyword>
<reference evidence="2" key="2">
    <citation type="submission" date="2022-10" db="EMBL/GenBank/DDBJ databases">
        <authorList>
            <consortium name="ENA_rothamsted_submissions"/>
            <consortium name="culmorum"/>
            <person name="King R."/>
        </authorList>
    </citation>
    <scope>NUCLEOTIDE SEQUENCE</scope>
</reference>
<dbReference type="PANTHER" id="PTHR21398">
    <property type="entry name" value="AGAP007094-PA"/>
    <property type="match status" value="1"/>
</dbReference>
<organism evidence="2 3">
    <name type="scientific">Chironomus riparius</name>
    <dbReference type="NCBI Taxonomy" id="315576"/>
    <lineage>
        <taxon>Eukaryota</taxon>
        <taxon>Metazoa</taxon>
        <taxon>Ecdysozoa</taxon>
        <taxon>Arthropoda</taxon>
        <taxon>Hexapoda</taxon>
        <taxon>Insecta</taxon>
        <taxon>Pterygota</taxon>
        <taxon>Neoptera</taxon>
        <taxon>Endopterygota</taxon>
        <taxon>Diptera</taxon>
        <taxon>Nematocera</taxon>
        <taxon>Chironomoidea</taxon>
        <taxon>Chironomidae</taxon>
        <taxon>Chironominae</taxon>
        <taxon>Chironomus</taxon>
    </lineage>
</organism>
<sequence length="483" mass="56038">MTGKSRKSKLSMTRMTIVFYIILTLFSVSQTVEQQKNYESQQNQKSKILSRKRRYLIFPTGSSVSIATCMTVGVYGNPQFSLWSWAVNYGFAYNLPTNSTDFLHPPKDVSTFPFYSPEESSTTTTTEEPLPIHHNEIEHRSSNSSVASRKKFYVYQQPPKFETQPMTHRRYRRDMYRNIEAVIDKMGYNGRDCVLQALCESSTMFKKKRRTMIQEMIKTVFTMPKSKILPFEHPELLIYDEAYRNGKKEMDCEKSYFKLFLFVSSIGGQERNENLTVDVKNTQEKKPNEKILSRKKRYLIFPTGSSFSVAVCSTIGIYGNPQFSIFSWGVNWGFAYDLPTNASHYSKESETNALSRVERSIETKPMILRRNRRDLFNRMEIAMNQMGYNGRECILRSLCEAPQLFGKKGKHLIAEIIRTIFTFPTSKVLSFEPLELRIYDEAHRIGKTKSQTQAECHKIYPNCGFSLIKLALGKYSKPLQSYM</sequence>
<keyword evidence="3" id="KW-1185">Reference proteome</keyword>
<evidence type="ECO:0000313" key="3">
    <source>
        <dbReference type="Proteomes" id="UP001153620"/>
    </source>
</evidence>
<accession>A0A9N9S2G7</accession>
<proteinExistence type="predicted"/>
<dbReference type="Pfam" id="PF07841">
    <property type="entry name" value="DM4_12"/>
    <property type="match status" value="2"/>
</dbReference>
<protein>
    <submittedName>
        <fullName evidence="2">Uncharacterized protein</fullName>
    </submittedName>
</protein>
<dbReference type="EMBL" id="OU895879">
    <property type="protein sequence ID" value="CAG9808164.1"/>
    <property type="molecule type" value="Genomic_DNA"/>
</dbReference>
<dbReference type="InterPro" id="IPR006631">
    <property type="entry name" value="DM4_12"/>
</dbReference>
<dbReference type="OrthoDB" id="8185446at2759"/>
<gene>
    <name evidence="2" type="ORF">CHIRRI_LOCUS11009</name>
</gene>
<dbReference type="AlphaFoldDB" id="A0A9N9S2G7"/>